<keyword evidence="1" id="KW-0472">Membrane</keyword>
<feature type="transmembrane region" description="Helical" evidence="1">
    <location>
        <begin position="473"/>
        <end position="493"/>
    </location>
</feature>
<reference evidence="2" key="1">
    <citation type="journal article" date="2019" name="Sci. Rep.">
        <title>Draft genome of Tanacetum cinerariifolium, the natural source of mosquito coil.</title>
        <authorList>
            <person name="Yamashiro T."/>
            <person name="Shiraishi A."/>
            <person name="Satake H."/>
            <person name="Nakayama K."/>
        </authorList>
    </citation>
    <scope>NUCLEOTIDE SEQUENCE</scope>
</reference>
<dbReference type="EMBL" id="BKCJ010003395">
    <property type="protein sequence ID" value="GEU54829.1"/>
    <property type="molecule type" value="Genomic_DNA"/>
</dbReference>
<evidence type="ECO:0000256" key="1">
    <source>
        <dbReference type="SAM" id="Phobius"/>
    </source>
</evidence>
<organism evidence="2">
    <name type="scientific">Tanacetum cinerariifolium</name>
    <name type="common">Dalmatian daisy</name>
    <name type="synonym">Chrysanthemum cinerariifolium</name>
    <dbReference type="NCBI Taxonomy" id="118510"/>
    <lineage>
        <taxon>Eukaryota</taxon>
        <taxon>Viridiplantae</taxon>
        <taxon>Streptophyta</taxon>
        <taxon>Embryophyta</taxon>
        <taxon>Tracheophyta</taxon>
        <taxon>Spermatophyta</taxon>
        <taxon>Magnoliopsida</taxon>
        <taxon>eudicotyledons</taxon>
        <taxon>Gunneridae</taxon>
        <taxon>Pentapetalae</taxon>
        <taxon>asterids</taxon>
        <taxon>campanulids</taxon>
        <taxon>Asterales</taxon>
        <taxon>Asteraceae</taxon>
        <taxon>Asteroideae</taxon>
        <taxon>Anthemideae</taxon>
        <taxon>Anthemidinae</taxon>
        <taxon>Tanacetum</taxon>
    </lineage>
</organism>
<keyword evidence="1" id="KW-1133">Transmembrane helix</keyword>
<sequence length="983" mass="108456">MMMMMMMIMGFEYQMNRDEPEWDPCRERVRDYRDCGREFPFANASRSVDDFVLLVSHVFHPPSLLASPYLTIITYAFCESYPLADLVDYTYVFSSCCSLLLLCQGMKSILTQSALDALCETFHIPDTVYPKLLGPNDRIRNSPPLSVIAAAKVSHFEILCRVHGFVPTVDSLKHWDDHFFWVDASIFPLDVLWHNNKTLRKDPHPTTAKFNANVCDYLADNLAPFRKLPEPFLCFVGISRYYDLDENCYPTFWAGDDEEMDLVSFINHADPTKNEVVQDEGVHAVNEESGDVTVADQVGQSDHVIHVRGFEIVEGDEVGITAMATLTFITSYVSITPEREGGGHTDSITGPNLRTQRTSERFIVLSDSSHHSSTNAADDEVTSIFRSSVPPPLTVATTTIVDATSTPTPSAGTEPVPCSIFRDSTSTGEANQDVAVLPTPLVQSFPRIHFLCRKMWTQRLFARHTFLNEMLPMILLLMTLISAVVSLTTWLLLCFSPSSSAWTMHNCLLNFMSKRPVRHALAPKLGCGWSMNLGVAEASDAIHLCSQVATVEAAQASRANELNVLKERNSTLEEEKGAFESKVVAFQSADVTKVVELASLTAQVAKITKDLSELGLSCDEPSIKAFSLKVEKDRLVGQVSSLEGICSGLCNEVTGYKLFKKQTEAVQDEQVRVFSEKVAGLDSELMAIGRDIDKGIQNGLATGIDHGKAGRDLAEVAAYNLVMEANYVSVVNALRVVDFPLLALLASYKDASMSDLMDLLRLEGPAVETPEANQFHPAPEQLMLPIHRQEDQVANIVPPILVADGEVLGPGPSTKVPPHSNVVFEKEEMETTASVTSYGPSHLGLSFPLSFAWMASLFWYTGSPGLKLVLRTLELKYFSIFALLLASRIVSCSLISFKRSRLISKALSFYAMSISVVLKTCGISSIQSLLLSFSPASFLLQAYVCSFYQAIGLRVLDGGKALADVQLFTPIFEWVVPKLLSVI</sequence>
<accession>A0A699GQA9</accession>
<comment type="caution">
    <text evidence="2">The sequence shown here is derived from an EMBL/GenBank/DDBJ whole genome shotgun (WGS) entry which is preliminary data.</text>
</comment>
<name>A0A699GQA9_TANCI</name>
<keyword evidence="1" id="KW-0812">Transmembrane</keyword>
<feature type="transmembrane region" description="Helical" evidence="1">
    <location>
        <begin position="909"/>
        <end position="930"/>
    </location>
</feature>
<protein>
    <submittedName>
        <fullName evidence="2">Transposase (Putative), gypsy type</fullName>
    </submittedName>
</protein>
<evidence type="ECO:0000313" key="2">
    <source>
        <dbReference type="EMBL" id="GEU54829.1"/>
    </source>
</evidence>
<proteinExistence type="predicted"/>
<gene>
    <name evidence="2" type="ORF">Tci_026807</name>
</gene>
<dbReference type="AlphaFoldDB" id="A0A699GQA9"/>
<feature type="transmembrane region" description="Helical" evidence="1">
    <location>
        <begin position="877"/>
        <end position="897"/>
    </location>
</feature>